<dbReference type="SUPFAM" id="SSF54637">
    <property type="entry name" value="Thioesterase/thiol ester dehydrase-isomerase"/>
    <property type="match status" value="1"/>
</dbReference>
<evidence type="ECO:0000313" key="1">
    <source>
        <dbReference type="EMBL" id="CAD2221274.1"/>
    </source>
</evidence>
<dbReference type="InterPro" id="IPR029069">
    <property type="entry name" value="HotDog_dom_sf"/>
</dbReference>
<protein>
    <submittedName>
        <fullName evidence="1">Uncharacterized protein</fullName>
    </submittedName>
</protein>
<accession>A0A7G2CQL5</accession>
<evidence type="ECO:0000313" key="2">
    <source>
        <dbReference type="Proteomes" id="UP000515908"/>
    </source>
</evidence>
<reference evidence="1 2" key="1">
    <citation type="submission" date="2020-08" db="EMBL/GenBank/DDBJ databases">
        <authorList>
            <person name="Newling K."/>
            <person name="Davey J."/>
            <person name="Forrester S."/>
        </authorList>
    </citation>
    <scope>NUCLEOTIDE SEQUENCE [LARGE SCALE GENOMIC DNA]</scope>
    <source>
        <strain evidence="2">Crithidia deanei Carvalho (ATCC PRA-265)</strain>
    </source>
</reference>
<proteinExistence type="predicted"/>
<name>A0A7G2CQL5_9TRYP</name>
<dbReference type="VEuPathDB" id="TriTrypDB:ADEAN_000880600"/>
<keyword evidence="2" id="KW-1185">Reference proteome</keyword>
<dbReference type="EMBL" id="LR877164">
    <property type="protein sequence ID" value="CAD2221274.1"/>
    <property type="molecule type" value="Genomic_DNA"/>
</dbReference>
<dbReference type="Proteomes" id="UP000515908">
    <property type="component" value="Chromosome 20"/>
</dbReference>
<gene>
    <name evidence="1" type="ORF">ADEAN_000880600</name>
</gene>
<sequence length="377" mass="43392">MVSIYLLFHRCVQYCMRGCQERQTLLQQVLHNDIAKLPPALRSTAAALQNNNDGISSQKKSEKAEQIISQYYLQNASSTTIKADVLLALPGDHVNNSRYTEIFEYVRFYSFAHCNLYNERMKKRIFQMAFNAPKLANFLFPERTVNKENNVHSETIKKEGEVLSPMELKKSIYYVVSDTSMQFVKEIRYGQTVHCSYSFLPAKDPLKLSMLFCIYSIKEDKKNATGNKKKYELHTTAFINGCFLSNEQTLAVLTNRYEKNNSNNKNNMGPKTANPKKMVKLPVNLVLANATGTETVEEVQAILNENRKKWIHDCTNNENNTNETTITNPLESAFQENIGQITNTELKKDKEARDWLFLLEQAKTTGRKELRSLFSRF</sequence>
<organism evidence="1 2">
    <name type="scientific">Angomonas deanei</name>
    <dbReference type="NCBI Taxonomy" id="59799"/>
    <lineage>
        <taxon>Eukaryota</taxon>
        <taxon>Discoba</taxon>
        <taxon>Euglenozoa</taxon>
        <taxon>Kinetoplastea</taxon>
        <taxon>Metakinetoplastina</taxon>
        <taxon>Trypanosomatida</taxon>
        <taxon>Trypanosomatidae</taxon>
        <taxon>Strigomonadinae</taxon>
        <taxon>Angomonas</taxon>
    </lineage>
</organism>
<dbReference type="AlphaFoldDB" id="A0A7G2CQL5"/>